<dbReference type="Proteomes" id="UP001157167">
    <property type="component" value="Unassembled WGS sequence"/>
</dbReference>
<dbReference type="InterPro" id="IPR009270">
    <property type="entry name" value="DUF927"/>
</dbReference>
<evidence type="ECO:0000313" key="3">
    <source>
        <dbReference type="EMBL" id="GLT21367.1"/>
    </source>
</evidence>
<keyword evidence="4" id="KW-1185">Reference proteome</keyword>
<reference evidence="4" key="1">
    <citation type="journal article" date="2019" name="Int. J. Syst. Evol. Microbiol.">
        <title>The Global Catalogue of Microorganisms (GCM) 10K type strain sequencing project: providing services to taxonomists for standard genome sequencing and annotation.</title>
        <authorList>
            <consortium name="The Broad Institute Genomics Platform"/>
            <consortium name="The Broad Institute Genome Sequencing Center for Infectious Disease"/>
            <person name="Wu L."/>
            <person name="Ma J."/>
        </authorList>
    </citation>
    <scope>NUCLEOTIDE SEQUENCE [LARGE SCALE GENOMIC DNA]</scope>
    <source>
        <strain evidence="4">NBRC 102407</strain>
    </source>
</reference>
<dbReference type="RefSeq" id="WP_284186818.1">
    <property type="nucleotide sequence ID" value="NZ_BSPX01000007.1"/>
</dbReference>
<feature type="compositionally biased region" description="Acidic residues" evidence="1">
    <location>
        <begin position="133"/>
        <end position="152"/>
    </location>
</feature>
<evidence type="ECO:0000259" key="2">
    <source>
        <dbReference type="Pfam" id="PF06048"/>
    </source>
</evidence>
<comment type="caution">
    <text evidence="3">The sequence shown here is derived from an EMBL/GenBank/DDBJ whole genome shotgun (WGS) entry which is preliminary data.</text>
</comment>
<dbReference type="Pfam" id="PF06048">
    <property type="entry name" value="DUF927"/>
    <property type="match status" value="1"/>
</dbReference>
<accession>A0ABQ6F735</accession>
<organism evidence="3 4">
    <name type="scientific">Zoogloea oryzae</name>
    <dbReference type="NCBI Taxonomy" id="310767"/>
    <lineage>
        <taxon>Bacteria</taxon>
        <taxon>Pseudomonadati</taxon>
        <taxon>Pseudomonadota</taxon>
        <taxon>Betaproteobacteria</taxon>
        <taxon>Rhodocyclales</taxon>
        <taxon>Zoogloeaceae</taxon>
        <taxon>Zoogloea</taxon>
    </lineage>
</organism>
<feature type="region of interest" description="Disordered" evidence="1">
    <location>
        <begin position="210"/>
        <end position="234"/>
    </location>
</feature>
<feature type="domain" description="DUF927" evidence="2">
    <location>
        <begin position="377"/>
        <end position="662"/>
    </location>
</feature>
<name>A0ABQ6F735_9RHOO</name>
<sequence length="957" mass="101478">MRSSMFVPRLSDVSPEIRPASGPSRADTEGGGATNAVKRFEQRDDALTPAATPRGEFGTGSYVEVDEALYQARLAVADIFTRASAGYDARPCKGEPPEIACYRQEAAWLDRKVKACREAERDDAQQDAGQGILDEDIEDVQAVENETPESDDGEAHQPGEKVLGSPDPAFADEVLECEIKACRETERDDVQQDAGEGILDEDIEDVQAVENETPESDDGEAHQPGEQVLGSPDPAFADDVFECECTPATPVVVVRQPGASRNEADDIIDACLAVDDEFLAVVGLGEDADDEIIDAALGALHGGDDAEGAAAYRALVQSALEALKVAAQHEAECLATQAAVKTSLPGFLQASVFDSPWVKARIPAGFDLKADGVVKIPDDDKPPVRLTMAPVYVDGLVRSGISSGWAVRVRALNREKKVVEVFVSNADLQGGKTAVASEFANLGVVVLKPVEFSQYLMLAQASTELPYLLGVDSMGFTQAPADDGGTTLCFVLPGETLYADSVTMAEDVVLLPRAQAAIHRAYRCRGSLVEWQALVAQTRGNALQTVGLALAFAAPLLPFGNVEDGGVHIYGHTSRGKTIVLQLAATVFGNGAARVDGVADPVPTLVRSWHGTQNAVEAMTAEVSGTLAIFDEIGVHRGPVSPYSQTGGQGKGRANSAGRLQEGQSWRSLILSSGEVPTSHHVESHGGKPMMGGEAARLVDVPGDDLLVEGDAQAMELLKRACGRIYGTAGPAFVRWVLNRFEGDAATLTETLTDAVDSMRDGLCDEAVQAGYKLQSPHLRAMRRLALAAVAGQWAVEAGVLPHSADEVLDAVRCVRDAWLGAQVFASQADRAVTKVRDYVSCFRGGMADTAASRGRPMLPSNCRGILHDGHVLLTKSNFEDACGGFDVESVARALKEAGILHTNEPRHFTVKTSIAALGITSARYYKLSFERLFGADDAGGQSDEEVAVDADVGSAM</sequence>
<evidence type="ECO:0000313" key="4">
    <source>
        <dbReference type="Proteomes" id="UP001157167"/>
    </source>
</evidence>
<protein>
    <recommendedName>
        <fullName evidence="2">DUF927 domain-containing protein</fullName>
    </recommendedName>
</protein>
<feature type="region of interest" description="Disordered" evidence="1">
    <location>
        <begin position="1"/>
        <end position="59"/>
    </location>
</feature>
<gene>
    <name evidence="3" type="ORF">GCM10007933_08190</name>
</gene>
<feature type="region of interest" description="Disordered" evidence="1">
    <location>
        <begin position="119"/>
        <end position="167"/>
    </location>
</feature>
<evidence type="ECO:0000256" key="1">
    <source>
        <dbReference type="SAM" id="MobiDB-lite"/>
    </source>
</evidence>
<dbReference type="EMBL" id="BSPX01000007">
    <property type="protein sequence ID" value="GLT21367.1"/>
    <property type="molecule type" value="Genomic_DNA"/>
</dbReference>
<proteinExistence type="predicted"/>